<keyword evidence="3" id="KW-1185">Reference proteome</keyword>
<feature type="domain" description="YdhG-like" evidence="1">
    <location>
        <begin position="38"/>
        <end position="128"/>
    </location>
</feature>
<dbReference type="EMBL" id="QKTW01000025">
    <property type="protein sequence ID" value="PZF71325.1"/>
    <property type="molecule type" value="Genomic_DNA"/>
</dbReference>
<dbReference type="Proteomes" id="UP000248745">
    <property type="component" value="Unassembled WGS sequence"/>
</dbReference>
<protein>
    <recommendedName>
        <fullName evidence="1">YdhG-like domain-containing protein</fullName>
    </recommendedName>
</protein>
<name>A0A2W2A7L3_9BACT</name>
<dbReference type="SUPFAM" id="SSF159888">
    <property type="entry name" value="YdhG-like"/>
    <property type="match status" value="1"/>
</dbReference>
<dbReference type="Pfam" id="PF13376">
    <property type="entry name" value="OmdA"/>
    <property type="match status" value="1"/>
</dbReference>
<gene>
    <name evidence="2" type="ORF">DN068_18695</name>
</gene>
<dbReference type="Pfam" id="PF08818">
    <property type="entry name" value="DUF1801"/>
    <property type="match status" value="1"/>
</dbReference>
<evidence type="ECO:0000259" key="1">
    <source>
        <dbReference type="Pfam" id="PF08818"/>
    </source>
</evidence>
<comment type="caution">
    <text evidence="2">The sequence shown here is derived from an EMBL/GenBank/DDBJ whole genome shotgun (WGS) entry which is preliminary data.</text>
</comment>
<organism evidence="2 3">
    <name type="scientific">Taibaiella soli</name>
    <dbReference type="NCBI Taxonomy" id="1649169"/>
    <lineage>
        <taxon>Bacteria</taxon>
        <taxon>Pseudomonadati</taxon>
        <taxon>Bacteroidota</taxon>
        <taxon>Chitinophagia</taxon>
        <taxon>Chitinophagales</taxon>
        <taxon>Chitinophagaceae</taxon>
        <taxon>Taibaiella</taxon>
    </lineage>
</organism>
<accession>A0A2W2A7L3</accession>
<sequence>MYISVKGRNYYIMAKTAPNASAEITAYINGLPEFARLICEKLRSIILAAVPGIIEDWKWGPNYYSDGLTVGYSGFKKHAKLTFFNGSEMKDPNGLFNHCVDNEFSRSIKFTDVSEINEKLLTTYIRESAAINAKGFKRTVKEKIVEVPEDLKIAFSKEKKAVAFFDQLTAGYRKEYVEWIASAKQATTRADRIAKTVQKCKSEERLNDKYKSDR</sequence>
<evidence type="ECO:0000313" key="3">
    <source>
        <dbReference type="Proteomes" id="UP000248745"/>
    </source>
</evidence>
<evidence type="ECO:0000313" key="2">
    <source>
        <dbReference type="EMBL" id="PZF71325.1"/>
    </source>
</evidence>
<proteinExistence type="predicted"/>
<dbReference type="InterPro" id="IPR014922">
    <property type="entry name" value="YdhG-like"/>
</dbReference>
<dbReference type="Gene3D" id="3.90.1150.200">
    <property type="match status" value="1"/>
</dbReference>
<dbReference type="AlphaFoldDB" id="A0A2W2A7L3"/>
<reference evidence="2 3" key="1">
    <citation type="submission" date="2018-06" db="EMBL/GenBank/DDBJ databases">
        <title>Mucibacter soli gen. nov., sp. nov., a new member of the family Chitinophagaceae producing mucin.</title>
        <authorList>
            <person name="Kim M.-K."/>
            <person name="Park S."/>
            <person name="Kim T.-S."/>
            <person name="Joung Y."/>
            <person name="Han J.-H."/>
            <person name="Kim S.B."/>
        </authorList>
    </citation>
    <scope>NUCLEOTIDE SEQUENCE [LARGE SCALE GENOMIC DNA]</scope>
    <source>
        <strain evidence="2 3">R1-15</strain>
    </source>
</reference>